<comment type="function">
    <text evidence="4">Binds to the 23S rRNA.</text>
</comment>
<evidence type="ECO:0000256" key="6">
    <source>
        <dbReference type="SAM" id="MobiDB-lite"/>
    </source>
</evidence>
<dbReference type="PROSITE" id="PS00475">
    <property type="entry name" value="RIBOSOMAL_L15"/>
    <property type="match status" value="1"/>
</dbReference>
<dbReference type="Pfam" id="PF00828">
    <property type="entry name" value="Ribosomal_L27A"/>
    <property type="match status" value="1"/>
</dbReference>
<keyword evidence="3 4" id="KW-0687">Ribonucleoprotein</keyword>
<dbReference type="SUPFAM" id="SSF52080">
    <property type="entry name" value="Ribosomal proteins L15p and L18e"/>
    <property type="match status" value="1"/>
</dbReference>
<comment type="subunit">
    <text evidence="4">Part of the 50S ribosomal subunit.</text>
</comment>
<evidence type="ECO:0000313" key="8">
    <source>
        <dbReference type="EMBL" id="GJE60109.1"/>
    </source>
</evidence>
<dbReference type="InterPro" id="IPR030878">
    <property type="entry name" value="Ribosomal_uL15"/>
</dbReference>
<dbReference type="InterPro" id="IPR005749">
    <property type="entry name" value="Ribosomal_uL15_bac-type"/>
</dbReference>
<evidence type="ECO:0000256" key="1">
    <source>
        <dbReference type="ARBA" id="ARBA00007320"/>
    </source>
</evidence>
<feature type="domain" description="Large ribosomal subunit protein uL15/eL18" evidence="7">
    <location>
        <begin position="75"/>
        <end position="149"/>
    </location>
</feature>
<evidence type="ECO:0000256" key="4">
    <source>
        <dbReference type="HAMAP-Rule" id="MF_01341"/>
    </source>
</evidence>
<feature type="compositionally biased region" description="Gly residues" evidence="6">
    <location>
        <begin position="21"/>
        <end position="35"/>
    </location>
</feature>
<evidence type="ECO:0000259" key="7">
    <source>
        <dbReference type="Pfam" id="PF00828"/>
    </source>
</evidence>
<reference evidence="8" key="1">
    <citation type="journal article" date="2021" name="Front. Microbiol.">
        <title>Comprehensive Comparative Genomics and Phenotyping of Methylobacterium Species.</title>
        <authorList>
            <person name="Alessa O."/>
            <person name="Ogura Y."/>
            <person name="Fujitani Y."/>
            <person name="Takami H."/>
            <person name="Hayashi T."/>
            <person name="Sahin N."/>
            <person name="Tani A."/>
        </authorList>
    </citation>
    <scope>NUCLEOTIDE SEQUENCE</scope>
    <source>
        <strain evidence="8">DSM 23632</strain>
    </source>
</reference>
<comment type="similarity">
    <text evidence="1 4 5">Belongs to the universal ribosomal protein uL15 family.</text>
</comment>
<comment type="caution">
    <text evidence="8">The sequence shown here is derived from an EMBL/GenBank/DDBJ whole genome shotgun (WGS) entry which is preliminary data.</text>
</comment>
<dbReference type="PANTHER" id="PTHR12934:SF11">
    <property type="entry name" value="LARGE RIBOSOMAL SUBUNIT PROTEIN UL15M"/>
    <property type="match status" value="1"/>
</dbReference>
<dbReference type="EMBL" id="BPRB01000117">
    <property type="protein sequence ID" value="GJE60109.1"/>
    <property type="molecule type" value="Genomic_DNA"/>
</dbReference>
<keyword evidence="9" id="KW-1185">Reference proteome</keyword>
<dbReference type="RefSeq" id="WP_238182651.1">
    <property type="nucleotide sequence ID" value="NZ_BPRB01000117.1"/>
</dbReference>
<dbReference type="InterPro" id="IPR001196">
    <property type="entry name" value="Ribosomal_uL15_CS"/>
</dbReference>
<keyword evidence="4" id="KW-0694">RNA-binding</keyword>
<dbReference type="InterPro" id="IPR036227">
    <property type="entry name" value="Ribosomal_uL15/eL18_sf"/>
</dbReference>
<keyword evidence="2 4" id="KW-0689">Ribosomal protein</keyword>
<evidence type="ECO:0000256" key="3">
    <source>
        <dbReference type="ARBA" id="ARBA00023274"/>
    </source>
</evidence>
<dbReference type="NCBIfam" id="TIGR01071">
    <property type="entry name" value="rplO_bact"/>
    <property type="match status" value="1"/>
</dbReference>
<sequence length="168" mass="17464">MKLNEISDNEGATKNRMRVGRGIGSGKGKTAGRGVKGQKARTGVSIKGFEGGQMPLHRRLPKRGFNNIHAADLNEVNLARVQAAVDAGKLDKAATVTVEALVQAGIIARPRDGVKLLGVGELTAKLSFEVTRASKSAIEAVEKAGGSVTTVYAARAPHRGTPKASAEA</sequence>
<name>A0ABQ4TZW8_9HYPH</name>
<accession>A0ABQ4TZW8</accession>
<reference evidence="8" key="2">
    <citation type="submission" date="2021-08" db="EMBL/GenBank/DDBJ databases">
        <authorList>
            <person name="Tani A."/>
            <person name="Ola A."/>
            <person name="Ogura Y."/>
            <person name="Katsura K."/>
            <person name="Hayashi T."/>
        </authorList>
    </citation>
    <scope>NUCLEOTIDE SEQUENCE</scope>
    <source>
        <strain evidence="8">DSM 23632</strain>
    </source>
</reference>
<protein>
    <recommendedName>
        <fullName evidence="4">Large ribosomal subunit protein uL15</fullName>
    </recommendedName>
</protein>
<gene>
    <name evidence="4 8" type="primary">rplO</name>
    <name evidence="8" type="ORF">MPOCJGCO_2219</name>
</gene>
<dbReference type="PANTHER" id="PTHR12934">
    <property type="entry name" value="50S RIBOSOMAL PROTEIN L15"/>
    <property type="match status" value="1"/>
</dbReference>
<dbReference type="Proteomes" id="UP001055057">
    <property type="component" value="Unassembled WGS sequence"/>
</dbReference>
<organism evidence="8 9">
    <name type="scientific">Methylobacterium trifolii</name>
    <dbReference type="NCBI Taxonomy" id="1003092"/>
    <lineage>
        <taxon>Bacteria</taxon>
        <taxon>Pseudomonadati</taxon>
        <taxon>Pseudomonadota</taxon>
        <taxon>Alphaproteobacteria</taxon>
        <taxon>Hyphomicrobiales</taxon>
        <taxon>Methylobacteriaceae</taxon>
        <taxon>Methylobacterium</taxon>
    </lineage>
</organism>
<dbReference type="HAMAP" id="MF_01341">
    <property type="entry name" value="Ribosomal_uL15"/>
    <property type="match status" value="1"/>
</dbReference>
<evidence type="ECO:0000313" key="9">
    <source>
        <dbReference type="Proteomes" id="UP001055057"/>
    </source>
</evidence>
<keyword evidence="4" id="KW-0699">rRNA-binding</keyword>
<dbReference type="Gene3D" id="3.100.10.10">
    <property type="match status" value="1"/>
</dbReference>
<proteinExistence type="inferred from homology"/>
<dbReference type="GO" id="GO:0005840">
    <property type="term" value="C:ribosome"/>
    <property type="evidence" value="ECO:0007669"/>
    <property type="project" value="UniProtKB-KW"/>
</dbReference>
<evidence type="ECO:0000256" key="2">
    <source>
        <dbReference type="ARBA" id="ARBA00022980"/>
    </source>
</evidence>
<feature type="region of interest" description="Disordered" evidence="6">
    <location>
        <begin position="1"/>
        <end position="42"/>
    </location>
</feature>
<dbReference type="InterPro" id="IPR021131">
    <property type="entry name" value="Ribosomal_uL15/eL18"/>
</dbReference>
<evidence type="ECO:0000256" key="5">
    <source>
        <dbReference type="RuleBase" id="RU003888"/>
    </source>
</evidence>